<protein>
    <submittedName>
        <fullName evidence="9">Arsenic resistance protein</fullName>
    </submittedName>
</protein>
<keyword evidence="4" id="KW-1003">Cell membrane</keyword>
<feature type="transmembrane region" description="Helical" evidence="8">
    <location>
        <begin position="168"/>
        <end position="187"/>
    </location>
</feature>
<keyword evidence="6 8" id="KW-1133">Transmembrane helix</keyword>
<evidence type="ECO:0000256" key="7">
    <source>
        <dbReference type="ARBA" id="ARBA00023136"/>
    </source>
</evidence>
<evidence type="ECO:0000256" key="1">
    <source>
        <dbReference type="ARBA" id="ARBA00004651"/>
    </source>
</evidence>
<evidence type="ECO:0000256" key="8">
    <source>
        <dbReference type="SAM" id="Phobius"/>
    </source>
</evidence>
<accession>A0ABZ0RUX7</accession>
<keyword evidence="10" id="KW-1185">Reference proteome</keyword>
<feature type="transmembrane region" description="Helical" evidence="8">
    <location>
        <begin position="229"/>
        <end position="252"/>
    </location>
</feature>
<dbReference type="InterPro" id="IPR004706">
    <property type="entry name" value="Arsenical-R_Acr3"/>
</dbReference>
<evidence type="ECO:0000256" key="6">
    <source>
        <dbReference type="ARBA" id="ARBA00022989"/>
    </source>
</evidence>
<evidence type="ECO:0000256" key="5">
    <source>
        <dbReference type="ARBA" id="ARBA00022692"/>
    </source>
</evidence>
<keyword evidence="3" id="KW-0813">Transport</keyword>
<reference evidence="9 10" key="1">
    <citation type="submission" date="2023-09" db="EMBL/GenBank/DDBJ databases">
        <authorList>
            <person name="Page C.A."/>
            <person name="Perez-Diaz I.M."/>
        </authorList>
    </citation>
    <scope>NUCLEOTIDE SEQUENCE [LARGE SCALE GENOMIC DNA]</scope>
    <source>
        <strain evidence="9 10">Ll15</strain>
    </source>
</reference>
<dbReference type="InterPro" id="IPR002657">
    <property type="entry name" value="BilAc:Na_symport/Acr3"/>
</dbReference>
<evidence type="ECO:0000256" key="3">
    <source>
        <dbReference type="ARBA" id="ARBA00022448"/>
    </source>
</evidence>
<organism evidence="9 10">
    <name type="scientific">Lysinibacillus louembei</name>
    <dbReference type="NCBI Taxonomy" id="1470088"/>
    <lineage>
        <taxon>Bacteria</taxon>
        <taxon>Bacillati</taxon>
        <taxon>Bacillota</taxon>
        <taxon>Bacilli</taxon>
        <taxon>Bacillales</taxon>
        <taxon>Bacillaceae</taxon>
        <taxon>Lysinibacillus</taxon>
    </lineage>
</organism>
<dbReference type="PANTHER" id="PTHR43057">
    <property type="entry name" value="ARSENITE EFFLUX TRANSPORTER"/>
    <property type="match status" value="1"/>
</dbReference>
<feature type="transmembrane region" description="Helical" evidence="8">
    <location>
        <begin position="12"/>
        <end position="29"/>
    </location>
</feature>
<feature type="transmembrane region" description="Helical" evidence="8">
    <location>
        <begin position="288"/>
        <end position="310"/>
    </location>
</feature>
<feature type="transmembrane region" description="Helical" evidence="8">
    <location>
        <begin position="35"/>
        <end position="58"/>
    </location>
</feature>
<feature type="transmembrane region" description="Helical" evidence="8">
    <location>
        <begin position="264"/>
        <end position="282"/>
    </location>
</feature>
<evidence type="ECO:0000313" key="10">
    <source>
        <dbReference type="Proteomes" id="UP001322664"/>
    </source>
</evidence>
<proteinExistence type="inferred from homology"/>
<keyword evidence="7 8" id="KW-0472">Membrane</keyword>
<feature type="transmembrane region" description="Helical" evidence="8">
    <location>
        <begin position="70"/>
        <end position="93"/>
    </location>
</feature>
<dbReference type="Pfam" id="PF01758">
    <property type="entry name" value="SBF"/>
    <property type="match status" value="1"/>
</dbReference>
<evidence type="ECO:0000256" key="4">
    <source>
        <dbReference type="ARBA" id="ARBA00022475"/>
    </source>
</evidence>
<dbReference type="EMBL" id="CP137624">
    <property type="protein sequence ID" value="WPK10655.1"/>
    <property type="molecule type" value="Genomic_DNA"/>
</dbReference>
<evidence type="ECO:0000256" key="2">
    <source>
        <dbReference type="ARBA" id="ARBA00010110"/>
    </source>
</evidence>
<keyword evidence="5 8" id="KW-0812">Transmembrane</keyword>
<comment type="similarity">
    <text evidence="2">Belongs to the arsenical resistance-3 (ACR3) (TC 2.A.59) family.</text>
</comment>
<dbReference type="PANTHER" id="PTHR43057:SF1">
    <property type="entry name" value="ARSENICAL-RESISTANCE PROTEIN 3"/>
    <property type="match status" value="1"/>
</dbReference>
<evidence type="ECO:0000313" key="9">
    <source>
        <dbReference type="EMBL" id="WPK10655.1"/>
    </source>
</evidence>
<feature type="transmembrane region" description="Helical" evidence="8">
    <location>
        <begin position="199"/>
        <end position="217"/>
    </location>
</feature>
<dbReference type="InterPro" id="IPR038770">
    <property type="entry name" value="Na+/solute_symporter_sf"/>
</dbReference>
<dbReference type="Gene3D" id="1.20.1530.20">
    <property type="match status" value="1"/>
</dbReference>
<sequence>MTHYRERLEQQQIWVYAFALLLGAVVGLANEHIAFYFTGMITPLIAILLYSMLAQIPFFKLREALANRKFIAALVIGNFLAVPLIVYVLIALFPQPTPILVGVCLVLLTPCIDYVIVFTQLGKGNEKLMLASTPILFIVQLLLLPLYLSLFIGEEMADIVQIQPFLEAFLFLIMAPLIAALITQLWAKNSTAGTKTLEMTAWLPVPFMAFVLIAVVASQIGKVYSDFELIIGVIPIYVLFLVITPLVARLILRFIKLDVGAGRALIFSMGTRNSLVVLPLALALPYEWATIAAAIIVTQTIVELIGELIYIKLVPKWMLKDKGEIR</sequence>
<gene>
    <name evidence="9" type="ORF">R6U77_12260</name>
</gene>
<name>A0ABZ0RUX7_9BACI</name>
<feature type="transmembrane region" description="Helical" evidence="8">
    <location>
        <begin position="99"/>
        <end position="116"/>
    </location>
</feature>
<dbReference type="Proteomes" id="UP001322664">
    <property type="component" value="Chromosome"/>
</dbReference>
<feature type="transmembrane region" description="Helical" evidence="8">
    <location>
        <begin position="128"/>
        <end position="148"/>
    </location>
</feature>
<comment type="subcellular location">
    <subcellularLocation>
        <location evidence="1">Cell membrane</location>
        <topology evidence="1">Multi-pass membrane protein</topology>
    </subcellularLocation>
</comment>